<dbReference type="RefSeq" id="WP_183934346.1">
    <property type="nucleotide sequence ID" value="NZ_JACICF010000002.1"/>
</dbReference>
<proteinExistence type="predicted"/>
<sequence length="88" mass="9861">MMTRIAFALLAAGMAALAFSPAAQSYAQAQKTPEKWDYEIVDGKRVPKAKRQVNPDGSWREEKRDGKCVEIKEMSAQGELKITRKCDD</sequence>
<feature type="signal peptide" evidence="1">
    <location>
        <begin position="1"/>
        <end position="25"/>
    </location>
</feature>
<feature type="chain" id="PRO_5032640832" description="PepSY domain-containing protein" evidence="1">
    <location>
        <begin position="26"/>
        <end position="88"/>
    </location>
</feature>
<protein>
    <recommendedName>
        <fullName evidence="4">PepSY domain-containing protein</fullName>
    </recommendedName>
</protein>
<organism evidence="2 3">
    <name type="scientific">Sphingomicrobium lutaoense</name>
    <dbReference type="NCBI Taxonomy" id="515949"/>
    <lineage>
        <taxon>Bacteria</taxon>
        <taxon>Pseudomonadati</taxon>
        <taxon>Pseudomonadota</taxon>
        <taxon>Alphaproteobacteria</taxon>
        <taxon>Sphingomonadales</taxon>
        <taxon>Sphingomonadaceae</taxon>
        <taxon>Sphingomicrobium</taxon>
    </lineage>
</organism>
<name>A0A839Z5W1_9SPHN</name>
<evidence type="ECO:0000313" key="2">
    <source>
        <dbReference type="EMBL" id="MBB3765002.1"/>
    </source>
</evidence>
<reference evidence="2 3" key="1">
    <citation type="submission" date="2020-08" db="EMBL/GenBank/DDBJ databases">
        <title>Genomic Encyclopedia of Type Strains, Phase IV (KMG-IV): sequencing the most valuable type-strain genomes for metagenomic binning, comparative biology and taxonomic classification.</title>
        <authorList>
            <person name="Goeker M."/>
        </authorList>
    </citation>
    <scope>NUCLEOTIDE SEQUENCE [LARGE SCALE GENOMIC DNA]</scope>
    <source>
        <strain evidence="2 3">DSM 24194</strain>
    </source>
</reference>
<keyword evidence="3" id="KW-1185">Reference proteome</keyword>
<accession>A0A839Z5W1</accession>
<comment type="caution">
    <text evidence="2">The sequence shown here is derived from an EMBL/GenBank/DDBJ whole genome shotgun (WGS) entry which is preliminary data.</text>
</comment>
<gene>
    <name evidence="2" type="ORF">FHS50_002064</name>
</gene>
<dbReference type="EMBL" id="JACICF010000002">
    <property type="protein sequence ID" value="MBB3765002.1"/>
    <property type="molecule type" value="Genomic_DNA"/>
</dbReference>
<dbReference type="AlphaFoldDB" id="A0A839Z5W1"/>
<keyword evidence="1" id="KW-0732">Signal</keyword>
<dbReference type="Proteomes" id="UP000578569">
    <property type="component" value="Unassembled WGS sequence"/>
</dbReference>
<evidence type="ECO:0000256" key="1">
    <source>
        <dbReference type="SAM" id="SignalP"/>
    </source>
</evidence>
<evidence type="ECO:0000313" key="3">
    <source>
        <dbReference type="Proteomes" id="UP000578569"/>
    </source>
</evidence>
<evidence type="ECO:0008006" key="4">
    <source>
        <dbReference type="Google" id="ProtNLM"/>
    </source>
</evidence>